<feature type="transmembrane region" description="Helical" evidence="8">
    <location>
        <begin position="91"/>
        <end position="108"/>
    </location>
</feature>
<evidence type="ECO:0000256" key="3">
    <source>
        <dbReference type="ARBA" id="ARBA00022692"/>
    </source>
</evidence>
<dbReference type="InterPro" id="IPR005828">
    <property type="entry name" value="MFS_sugar_transport-like"/>
</dbReference>
<name>A0A9P0FHG3_BRAAE</name>
<feature type="transmembrane region" description="Helical" evidence="8">
    <location>
        <begin position="355"/>
        <end position="378"/>
    </location>
</feature>
<feature type="transmembrane region" description="Helical" evidence="8">
    <location>
        <begin position="390"/>
        <end position="414"/>
    </location>
</feature>
<feature type="transmembrane region" description="Helical" evidence="8">
    <location>
        <begin position="255"/>
        <end position="282"/>
    </location>
</feature>
<dbReference type="Proteomes" id="UP001154078">
    <property type="component" value="Chromosome 3"/>
</dbReference>
<protein>
    <recommendedName>
        <fullName evidence="9">Major facilitator superfamily (MFS) profile domain-containing protein</fullName>
    </recommendedName>
</protein>
<feature type="transmembrane region" description="Helical" evidence="8">
    <location>
        <begin position="320"/>
        <end position="343"/>
    </location>
</feature>
<dbReference type="InterPro" id="IPR036259">
    <property type="entry name" value="MFS_trans_sf"/>
</dbReference>
<dbReference type="GO" id="GO:0005886">
    <property type="term" value="C:plasma membrane"/>
    <property type="evidence" value="ECO:0007669"/>
    <property type="project" value="UniProtKB-SubCell"/>
</dbReference>
<dbReference type="OrthoDB" id="6133115at2759"/>
<dbReference type="PROSITE" id="PS00216">
    <property type="entry name" value="SUGAR_TRANSPORT_1"/>
    <property type="match status" value="1"/>
</dbReference>
<evidence type="ECO:0000256" key="5">
    <source>
        <dbReference type="ARBA" id="ARBA00023136"/>
    </source>
</evidence>
<evidence type="ECO:0000313" key="10">
    <source>
        <dbReference type="EMBL" id="CAH0553580.1"/>
    </source>
</evidence>
<dbReference type="InterPro" id="IPR005829">
    <property type="entry name" value="Sugar_transporter_CS"/>
</dbReference>
<keyword evidence="5 8" id="KW-0472">Membrane</keyword>
<organism evidence="10 11">
    <name type="scientific">Brassicogethes aeneus</name>
    <name type="common">Rape pollen beetle</name>
    <name type="synonym">Meligethes aeneus</name>
    <dbReference type="NCBI Taxonomy" id="1431903"/>
    <lineage>
        <taxon>Eukaryota</taxon>
        <taxon>Metazoa</taxon>
        <taxon>Ecdysozoa</taxon>
        <taxon>Arthropoda</taxon>
        <taxon>Hexapoda</taxon>
        <taxon>Insecta</taxon>
        <taxon>Pterygota</taxon>
        <taxon>Neoptera</taxon>
        <taxon>Endopterygota</taxon>
        <taxon>Coleoptera</taxon>
        <taxon>Polyphaga</taxon>
        <taxon>Cucujiformia</taxon>
        <taxon>Nitidulidae</taxon>
        <taxon>Meligethinae</taxon>
        <taxon>Brassicogethes</taxon>
    </lineage>
</organism>
<reference evidence="10" key="1">
    <citation type="submission" date="2021-12" db="EMBL/GenBank/DDBJ databases">
        <authorList>
            <person name="King R."/>
        </authorList>
    </citation>
    <scope>NUCLEOTIDE SEQUENCE</scope>
</reference>
<keyword evidence="4 8" id="KW-1133">Transmembrane helix</keyword>
<feature type="transmembrane region" description="Helical" evidence="8">
    <location>
        <begin position="63"/>
        <end position="84"/>
    </location>
</feature>
<feature type="domain" description="Major facilitator superfamily (MFS) profile" evidence="9">
    <location>
        <begin position="22"/>
        <end position="446"/>
    </location>
</feature>
<dbReference type="InterPro" id="IPR003663">
    <property type="entry name" value="Sugar/inositol_transpt"/>
</dbReference>
<keyword evidence="3 8" id="KW-0812">Transmembrane</keyword>
<evidence type="ECO:0000256" key="6">
    <source>
        <dbReference type="ARBA" id="ARBA00023180"/>
    </source>
</evidence>
<dbReference type="PROSITE" id="PS50850">
    <property type="entry name" value="MFS"/>
    <property type="match status" value="1"/>
</dbReference>
<dbReference type="InterPro" id="IPR050549">
    <property type="entry name" value="MFS_Trehalose_Transporter"/>
</dbReference>
<accession>A0A9P0FHG3</accession>
<evidence type="ECO:0000313" key="11">
    <source>
        <dbReference type="Proteomes" id="UP001154078"/>
    </source>
</evidence>
<proteinExistence type="inferred from homology"/>
<dbReference type="SUPFAM" id="SSF103473">
    <property type="entry name" value="MFS general substrate transporter"/>
    <property type="match status" value="1"/>
</dbReference>
<evidence type="ECO:0000256" key="4">
    <source>
        <dbReference type="ARBA" id="ARBA00022989"/>
    </source>
</evidence>
<dbReference type="EMBL" id="OV121134">
    <property type="protein sequence ID" value="CAH0553580.1"/>
    <property type="molecule type" value="Genomic_DNA"/>
</dbReference>
<dbReference type="PRINTS" id="PR00171">
    <property type="entry name" value="SUGRTRNSPORT"/>
</dbReference>
<dbReference type="GO" id="GO:0022857">
    <property type="term" value="F:transmembrane transporter activity"/>
    <property type="evidence" value="ECO:0007669"/>
    <property type="project" value="InterPro"/>
</dbReference>
<evidence type="ECO:0000256" key="7">
    <source>
        <dbReference type="ARBA" id="ARBA00024348"/>
    </source>
</evidence>
<comment type="subcellular location">
    <subcellularLocation>
        <location evidence="1">Cell membrane</location>
        <topology evidence="1">Multi-pass membrane protein</topology>
    </subcellularLocation>
</comment>
<dbReference type="Pfam" id="PF00083">
    <property type="entry name" value="Sugar_tr"/>
    <property type="match status" value="1"/>
</dbReference>
<keyword evidence="2" id="KW-1003">Cell membrane</keyword>
<dbReference type="InterPro" id="IPR020846">
    <property type="entry name" value="MFS_dom"/>
</dbReference>
<gene>
    <name evidence="10" type="ORF">MELIAE_LOCUS5542</name>
</gene>
<dbReference type="AlphaFoldDB" id="A0A9P0FHG3"/>
<sequence>MKQFNCFFNCSCNSHRIYQYYAAFAANLYLVCNAMNYGWPSPSLPILLSGNHTFRITSYEGSWIAVMPSIGKVFGIIFAGLIVDYIGRKKLLLYTSIPFFVSWLMVGFTRTSSLMFIGRFIAGLSDGSFSVIPMYLAEISEPKIRGLLTSFCSVNVAVGHLLINVIGSNLPISTTAFVSSTFPLAFFLLFMWLPESPYFYLMKGNEKAAKRSLQKFRESSEVDAYFDLISKGVKEQNENRGKFLDLFTDQFNRKALIIVVGLKTIQQLSGNIAIMFYCQIIFVESKDFVSPGLASSLYFLIKVIVTSVSSFIVDSTGRRPLLFMSTTGSALSLFSISAFMYVKNSTNLDTTDFEFVPVASLIVFAVFFSLGLQTIPVVMAGEMFPTNIKAFALALDDIYFCVISTLVSTFFYWSDETFGMSIPFLAFGIFCVLGLMFIYFFVPETKKKSLEDIQRMLKGEKL</sequence>
<dbReference type="Gene3D" id="1.20.1250.20">
    <property type="entry name" value="MFS general substrate transporter like domains"/>
    <property type="match status" value="1"/>
</dbReference>
<dbReference type="FunFam" id="1.20.1250.20:FF:000055">
    <property type="entry name" value="Facilitated trehalose transporter Tret1-2 homolog"/>
    <property type="match status" value="1"/>
</dbReference>
<feature type="transmembrane region" description="Helical" evidence="8">
    <location>
        <begin position="20"/>
        <end position="39"/>
    </location>
</feature>
<evidence type="ECO:0000259" key="9">
    <source>
        <dbReference type="PROSITE" id="PS50850"/>
    </source>
</evidence>
<feature type="transmembrane region" description="Helical" evidence="8">
    <location>
        <begin position="172"/>
        <end position="193"/>
    </location>
</feature>
<dbReference type="PANTHER" id="PTHR48021">
    <property type="match status" value="1"/>
</dbReference>
<feature type="transmembrane region" description="Helical" evidence="8">
    <location>
        <begin position="420"/>
        <end position="442"/>
    </location>
</feature>
<evidence type="ECO:0000256" key="8">
    <source>
        <dbReference type="SAM" id="Phobius"/>
    </source>
</evidence>
<evidence type="ECO:0000256" key="1">
    <source>
        <dbReference type="ARBA" id="ARBA00004651"/>
    </source>
</evidence>
<comment type="similarity">
    <text evidence="7">Belongs to the major facilitator superfamily. Sugar transporter (TC 2.A.1.1) family. Trehalose transporter subfamily.</text>
</comment>
<feature type="transmembrane region" description="Helical" evidence="8">
    <location>
        <begin position="114"/>
        <end position="135"/>
    </location>
</feature>
<keyword evidence="11" id="KW-1185">Reference proteome</keyword>
<evidence type="ECO:0000256" key="2">
    <source>
        <dbReference type="ARBA" id="ARBA00022475"/>
    </source>
</evidence>
<keyword evidence="6" id="KW-0325">Glycoprotein</keyword>
<feature type="transmembrane region" description="Helical" evidence="8">
    <location>
        <begin position="288"/>
        <end position="313"/>
    </location>
</feature>
<dbReference type="PANTHER" id="PTHR48021:SF46">
    <property type="entry name" value="MAJOR FACILITATOR SUPERFAMILY (MFS) PROFILE DOMAIN-CONTAINING PROTEIN"/>
    <property type="match status" value="1"/>
</dbReference>
<feature type="transmembrane region" description="Helical" evidence="8">
    <location>
        <begin position="147"/>
        <end position="166"/>
    </location>
</feature>